<evidence type="ECO:0000256" key="3">
    <source>
        <dbReference type="ARBA" id="ARBA00022679"/>
    </source>
</evidence>
<dbReference type="EMBL" id="CM018031">
    <property type="protein sequence ID" value="KAA8549558.1"/>
    <property type="molecule type" value="Genomic_DNA"/>
</dbReference>
<dbReference type="InterPro" id="IPR002213">
    <property type="entry name" value="UDP_glucos_trans"/>
</dbReference>
<comment type="similarity">
    <text evidence="1 4">Belongs to the UDP-glycosyltransferase family.</text>
</comment>
<dbReference type="EC" id="2.4.1.-" evidence="5"/>
<protein>
    <recommendedName>
        <fullName evidence="5">Glycosyltransferase</fullName>
        <ecNumber evidence="5">2.4.1.-</ecNumber>
    </recommendedName>
</protein>
<organism evidence="7 8">
    <name type="scientific">Nyssa sinensis</name>
    <dbReference type="NCBI Taxonomy" id="561372"/>
    <lineage>
        <taxon>Eukaryota</taxon>
        <taxon>Viridiplantae</taxon>
        <taxon>Streptophyta</taxon>
        <taxon>Embryophyta</taxon>
        <taxon>Tracheophyta</taxon>
        <taxon>Spermatophyta</taxon>
        <taxon>Magnoliopsida</taxon>
        <taxon>eudicotyledons</taxon>
        <taxon>Gunneridae</taxon>
        <taxon>Pentapetalae</taxon>
        <taxon>asterids</taxon>
        <taxon>Cornales</taxon>
        <taxon>Nyssaceae</taxon>
        <taxon>Nyssa</taxon>
    </lineage>
</organism>
<dbReference type="FunFam" id="3.40.50.2000:FF:000064">
    <property type="entry name" value="Glycosyltransferase"/>
    <property type="match status" value="1"/>
</dbReference>
<name>A0A5J5C2L3_9ASTE</name>
<evidence type="ECO:0000256" key="2">
    <source>
        <dbReference type="ARBA" id="ARBA00022676"/>
    </source>
</evidence>
<dbReference type="Gene3D" id="3.40.50.2000">
    <property type="entry name" value="Glycogen Phosphorylase B"/>
    <property type="match status" value="2"/>
</dbReference>
<sequence length="444" mass="49882">MSLRKENIVIFPFMAQGHIIPFLALALQLEQRGYNITFVNTPLNIKKLESSLPPNSSVRLLEIPFNSSDHGFPPDIENTDVLPYTHIIRLLEASLSLKPAFRKLLSDLIDQQGGVPPLCVIADIFFGWTAEVTHEFGVFHSIFSGASGFGLACYYSMWLNLPHWNTDSHEFSLPDFPEAVEELDKTGLNYFRRKLGRPVWSAGPILLPVDNRARSGKEAGITPEQCIEWLDTKPPNSVLYISFGSQNTISATQMMRLAKALDASEKNFIWVVRPPLGFDINAEFRAEEWLPEGFIQRAEDQRRGLIVTNWAPQVQILSHKSTAAFLTHCGWNSVLEALSCGVPLIGWPMAAEQFFNAKILEEEVGVCVEVARGTNFDVRREDIAEKIKLVMGENEKGMKMRRRACEVGDMIKDATRDEEGFKGSSVKGMDEFLNAAMLMKEKTT</sequence>
<dbReference type="AlphaFoldDB" id="A0A5J5C2L3"/>
<dbReference type="CDD" id="cd03784">
    <property type="entry name" value="GT1_Gtf-like"/>
    <property type="match status" value="1"/>
</dbReference>
<evidence type="ECO:0000313" key="8">
    <source>
        <dbReference type="Proteomes" id="UP000325577"/>
    </source>
</evidence>
<dbReference type="PROSITE" id="PS00375">
    <property type="entry name" value="UDPGT"/>
    <property type="match status" value="1"/>
</dbReference>
<dbReference type="PANTHER" id="PTHR48047:SF61">
    <property type="entry name" value="OS04G0273600 PROTEIN"/>
    <property type="match status" value="1"/>
</dbReference>
<evidence type="ECO:0000256" key="1">
    <source>
        <dbReference type="ARBA" id="ARBA00009995"/>
    </source>
</evidence>
<keyword evidence="8" id="KW-1185">Reference proteome</keyword>
<keyword evidence="3 4" id="KW-0808">Transferase</keyword>
<evidence type="ECO:0000256" key="4">
    <source>
        <dbReference type="RuleBase" id="RU003718"/>
    </source>
</evidence>
<dbReference type="FunFam" id="3.40.50.2000:FF:000103">
    <property type="entry name" value="Glycosyltransferase"/>
    <property type="match status" value="1"/>
</dbReference>
<dbReference type="Pfam" id="PF00201">
    <property type="entry name" value="UDPGT"/>
    <property type="match status" value="1"/>
</dbReference>
<accession>A0A5J5C2L3</accession>
<dbReference type="OrthoDB" id="5835829at2759"/>
<reference evidence="7 8" key="1">
    <citation type="submission" date="2019-09" db="EMBL/GenBank/DDBJ databases">
        <title>A chromosome-level genome assembly of the Chinese tupelo Nyssa sinensis.</title>
        <authorList>
            <person name="Yang X."/>
            <person name="Kang M."/>
            <person name="Yang Y."/>
            <person name="Xiong H."/>
            <person name="Wang M."/>
            <person name="Zhang Z."/>
            <person name="Wang Z."/>
            <person name="Wu H."/>
            <person name="Ma T."/>
            <person name="Liu J."/>
            <person name="Xi Z."/>
        </authorList>
    </citation>
    <scope>NUCLEOTIDE SEQUENCE [LARGE SCALE GENOMIC DNA]</scope>
    <source>
        <strain evidence="7">J267</strain>
        <tissue evidence="7">Leaf</tissue>
    </source>
</reference>
<keyword evidence="6" id="KW-1133">Transmembrane helix</keyword>
<dbReference type="SUPFAM" id="SSF53756">
    <property type="entry name" value="UDP-Glycosyltransferase/glycogen phosphorylase"/>
    <property type="match status" value="1"/>
</dbReference>
<evidence type="ECO:0000256" key="5">
    <source>
        <dbReference type="RuleBase" id="RU362057"/>
    </source>
</evidence>
<dbReference type="Proteomes" id="UP000325577">
    <property type="component" value="Linkage Group LG0"/>
</dbReference>
<evidence type="ECO:0000256" key="6">
    <source>
        <dbReference type="SAM" id="Phobius"/>
    </source>
</evidence>
<gene>
    <name evidence="7" type="ORF">F0562_001424</name>
</gene>
<keyword evidence="6" id="KW-0472">Membrane</keyword>
<feature type="transmembrane region" description="Helical" evidence="6">
    <location>
        <begin position="7"/>
        <end position="27"/>
    </location>
</feature>
<dbReference type="InterPro" id="IPR035595">
    <property type="entry name" value="UDP_glycos_trans_CS"/>
</dbReference>
<dbReference type="PANTHER" id="PTHR48047">
    <property type="entry name" value="GLYCOSYLTRANSFERASE"/>
    <property type="match status" value="1"/>
</dbReference>
<evidence type="ECO:0000313" key="7">
    <source>
        <dbReference type="EMBL" id="KAA8549558.1"/>
    </source>
</evidence>
<dbReference type="GO" id="GO:0035251">
    <property type="term" value="F:UDP-glucosyltransferase activity"/>
    <property type="evidence" value="ECO:0007669"/>
    <property type="project" value="TreeGrafter"/>
</dbReference>
<keyword evidence="6" id="KW-0812">Transmembrane</keyword>
<keyword evidence="2 4" id="KW-0328">Glycosyltransferase</keyword>
<proteinExistence type="inferred from homology"/>